<sequence>MKKGNLKCIEKMSYLGVGVSLGTVPVYHSTNLKLLDKRIKIADLVLRFMILGIGVVAAVLIGTDSQVKVFFSFEKEAKFSDVKALVFLVVANGLAAGYSLIQGLCCVVSLVRGSVLFNKPLAWAIFSADQCLEKMSYLGVGVSPGTVPVYHSTNLKLLDKRIKIADLVLRFMILGLGVVAAVLIGTDSQVKVFFSFEKEAKFTDVKALVFLVVANGLAAGYSLIQGLCCVVSLVRGSVLFNRPLAWAIFSADQCLEKMSYLGVGVSPGTVPVYHSTNLKLLDKRIKIADLVLRFMILGLGVVATVLIGTDSQVKVFFSFEKEAKFTDVKALVFLVVANGLAAGYSLIQGLRCVVSLVRGSVLFNKPLAWAIFSAEQYPFIFERSHPTFFLLSYTLWSKHNIIKILASTSCFFLKHFVAMLININYFFINSCKGIIKKFHKFSSFYTPTTAGNGSKTEERVIQTKGAYDSVLWVVQFSDLHFSVHHPDRAIDFHDLVGPALSFINPSLVLITGDLTDGKSKDLLTMKQNEDEWMEYKTVMDSVIQRSGIDKSLFFDLRGNHDNFGVPDVGGSFDFFSKLSISGQLGRTGSVNSVTLETPLRKHLFVGLDTTMLTGLRGPTNLFGHPTDQLLSDLDLELSRWDSQSEKPVTKIAFGHFPLSFSAPSGSGRTLEDVFLKHSISAYLCGHLHIKFGKNLKRHHLLGNQFLPFQKLFQTNMHRSSFGSTVNCSSEVPPIQEFWEWEMGDWRWNRAMRILAIDRGHVSFIDLNFKSGAKDVIILPTFPLDSRFMSTSLSHHNYECQNVALSSYETIRSLVFSDSPMVSVMARVYDLQSGSLVLVAEAKMNKHADEASRESLYVAPWNYKAYEDASPDRYWLQIEAKDNMDRSTFSELRPFSINGHNFEFSWSWKEFLVMGCQWAALYFPLFWSALYAMFFILLLPKALLVFPKKIYTYKNFLTNKGLISGVLWILQELCRVQTLWFCWVGYLFYLILFPWFMGYIFTEAKRKGYMTFRGWVIETSDRKGQHEYVGFPDIMVVVLPHLLFVVLPAILVTGALTAERAIYREHMLASSGKKKDDIDLNSRRCNRRTRKLLFVVCLVICTKHFMNCRTLTKAYDMNPVFHFMGYGVSIPLLLAYAIGKTRSA</sequence>
<feature type="transmembrane region" description="Helical" evidence="7">
    <location>
        <begin position="978"/>
        <end position="1000"/>
    </location>
</feature>
<evidence type="ECO:0000256" key="7">
    <source>
        <dbReference type="SAM" id="Phobius"/>
    </source>
</evidence>
<dbReference type="Pfam" id="PF24394">
    <property type="entry name" value="TMEM62_C"/>
    <property type="match status" value="1"/>
</dbReference>
<comment type="caution">
    <text evidence="12">The sequence shown here is derived from an EMBL/GenBank/DDBJ whole genome shotgun (WGS) entry which is preliminary data.</text>
</comment>
<keyword evidence="4 7" id="KW-0812">Transmembrane</keyword>
<dbReference type="Pfam" id="PF04535">
    <property type="entry name" value="CASP_dom"/>
    <property type="match status" value="3"/>
</dbReference>
<feature type="transmembrane region" description="Helical" evidence="7">
    <location>
        <begin position="1033"/>
        <end position="1057"/>
    </location>
</feature>
<feature type="domain" description="TMEM62 C-terminal" evidence="11">
    <location>
        <begin position="923"/>
        <end position="1122"/>
    </location>
</feature>
<evidence type="ECO:0000256" key="6">
    <source>
        <dbReference type="ARBA" id="ARBA00023136"/>
    </source>
</evidence>
<proteinExistence type="inferred from homology"/>
<evidence type="ECO:0000256" key="1">
    <source>
        <dbReference type="ARBA" id="ARBA00004651"/>
    </source>
</evidence>
<feature type="transmembrane region" description="Helical" evidence="7">
    <location>
        <begin position="1118"/>
        <end position="1137"/>
    </location>
</feature>
<dbReference type="EMBL" id="SDMP01000014">
    <property type="protein sequence ID" value="RYR16578.1"/>
    <property type="molecule type" value="Genomic_DNA"/>
</dbReference>
<feature type="transmembrane region" description="Helical" evidence="7">
    <location>
        <begin position="1091"/>
        <end position="1106"/>
    </location>
</feature>
<evidence type="ECO:0000259" key="11">
    <source>
        <dbReference type="Pfam" id="PF24394"/>
    </source>
</evidence>
<feature type="domain" description="Casparian strip membrane protein" evidence="9">
    <location>
        <begin position="37"/>
        <end position="146"/>
    </location>
</feature>
<dbReference type="PANTHER" id="PTHR14795">
    <property type="entry name" value="HELICASE RELATED"/>
    <property type="match status" value="1"/>
</dbReference>
<feature type="domain" description="Casparian strip membrane protein" evidence="9">
    <location>
        <begin position="160"/>
        <end position="269"/>
    </location>
</feature>
<evidence type="ECO:0000313" key="12">
    <source>
        <dbReference type="EMBL" id="RYR16578.1"/>
    </source>
</evidence>
<evidence type="ECO:0000313" key="13">
    <source>
        <dbReference type="Proteomes" id="UP000289738"/>
    </source>
</evidence>
<dbReference type="InterPro" id="IPR056229">
    <property type="entry name" value="Ig_TMM62"/>
</dbReference>
<dbReference type="InterPro" id="IPR006459">
    <property type="entry name" value="CASP/CASPL"/>
</dbReference>
<dbReference type="InterPro" id="IPR029052">
    <property type="entry name" value="Metallo-depent_PP-like"/>
</dbReference>
<dbReference type="InterPro" id="IPR004843">
    <property type="entry name" value="Calcineurin-like_PHP"/>
</dbReference>
<dbReference type="Proteomes" id="UP000289738">
    <property type="component" value="Chromosome B04"/>
</dbReference>
<accession>A0A444ZQY6</accession>
<keyword evidence="3" id="KW-1003">Cell membrane</keyword>
<evidence type="ECO:0000256" key="2">
    <source>
        <dbReference type="ARBA" id="ARBA00007651"/>
    </source>
</evidence>
<dbReference type="InterPro" id="IPR006702">
    <property type="entry name" value="CASP_dom"/>
</dbReference>
<comment type="similarity">
    <text evidence="2">Belongs to the Casparian strip membrane proteins (CASP) family.</text>
</comment>
<evidence type="ECO:0000259" key="8">
    <source>
        <dbReference type="Pfam" id="PF00149"/>
    </source>
</evidence>
<name>A0A444ZQY6_ARAHY</name>
<organism evidence="12 13">
    <name type="scientific">Arachis hypogaea</name>
    <name type="common">Peanut</name>
    <dbReference type="NCBI Taxonomy" id="3818"/>
    <lineage>
        <taxon>Eukaryota</taxon>
        <taxon>Viridiplantae</taxon>
        <taxon>Streptophyta</taxon>
        <taxon>Embryophyta</taxon>
        <taxon>Tracheophyta</taxon>
        <taxon>Spermatophyta</taxon>
        <taxon>Magnoliopsida</taxon>
        <taxon>eudicotyledons</taxon>
        <taxon>Gunneridae</taxon>
        <taxon>Pentapetalae</taxon>
        <taxon>rosids</taxon>
        <taxon>fabids</taxon>
        <taxon>Fabales</taxon>
        <taxon>Fabaceae</taxon>
        <taxon>Papilionoideae</taxon>
        <taxon>50 kb inversion clade</taxon>
        <taxon>dalbergioids sensu lato</taxon>
        <taxon>Dalbergieae</taxon>
        <taxon>Pterocarpus clade</taxon>
        <taxon>Arachis</taxon>
    </lineage>
</organism>
<keyword evidence="6 7" id="KW-0472">Membrane</keyword>
<feature type="domain" description="Calcineurin-like phosphoesterase" evidence="8">
    <location>
        <begin position="472"/>
        <end position="689"/>
    </location>
</feature>
<dbReference type="GO" id="GO:0005886">
    <property type="term" value="C:plasma membrane"/>
    <property type="evidence" value="ECO:0007669"/>
    <property type="project" value="UniProtKB-SubCell"/>
</dbReference>
<keyword evidence="13" id="KW-1185">Reference proteome</keyword>
<comment type="subcellular location">
    <subcellularLocation>
        <location evidence="1">Cell membrane</location>
        <topology evidence="1">Multi-pass membrane protein</topology>
    </subcellularLocation>
</comment>
<dbReference type="Pfam" id="PF00149">
    <property type="entry name" value="Metallophos"/>
    <property type="match status" value="1"/>
</dbReference>
<evidence type="ECO:0000256" key="5">
    <source>
        <dbReference type="ARBA" id="ARBA00022989"/>
    </source>
</evidence>
<feature type="transmembrane region" description="Helical" evidence="7">
    <location>
        <begin position="82"/>
        <end position="111"/>
    </location>
</feature>
<dbReference type="STRING" id="3818.A0A444ZQY6"/>
<gene>
    <name evidence="12" type="ORF">Ahy_B04g073623</name>
</gene>
<dbReference type="GO" id="GO:0016787">
    <property type="term" value="F:hydrolase activity"/>
    <property type="evidence" value="ECO:0007669"/>
    <property type="project" value="InterPro"/>
</dbReference>
<evidence type="ECO:0008006" key="14">
    <source>
        <dbReference type="Google" id="ProtNLM"/>
    </source>
</evidence>
<feature type="transmembrane region" description="Helical" evidence="7">
    <location>
        <begin position="167"/>
        <end position="185"/>
    </location>
</feature>
<reference evidence="12 13" key="1">
    <citation type="submission" date="2019-01" db="EMBL/GenBank/DDBJ databases">
        <title>Sequencing of cultivated peanut Arachis hypogaea provides insights into genome evolution and oil improvement.</title>
        <authorList>
            <person name="Chen X."/>
        </authorList>
    </citation>
    <scope>NUCLEOTIDE SEQUENCE [LARGE SCALE GENOMIC DNA]</scope>
    <source>
        <strain evidence="13">cv. Fuhuasheng</strain>
        <tissue evidence="12">Leaves</tissue>
    </source>
</reference>
<evidence type="ECO:0000256" key="3">
    <source>
        <dbReference type="ARBA" id="ARBA00022475"/>
    </source>
</evidence>
<dbReference type="InterPro" id="IPR056230">
    <property type="entry name" value="TMEM62_C"/>
</dbReference>
<keyword evidence="5 7" id="KW-1133">Transmembrane helix</keyword>
<dbReference type="AlphaFoldDB" id="A0A444ZQY6"/>
<feature type="transmembrane region" description="Helical" evidence="7">
    <location>
        <begin position="205"/>
        <end position="234"/>
    </location>
</feature>
<dbReference type="NCBIfam" id="TIGR01569">
    <property type="entry name" value="A_tha_TIGR01569"/>
    <property type="match status" value="3"/>
</dbReference>
<feature type="domain" description="TMEM62 Ig-like" evidence="10">
    <location>
        <begin position="772"/>
        <end position="899"/>
    </location>
</feature>
<protein>
    <recommendedName>
        <fullName evidence="14">Calcineurin-like phosphoesterase domain-containing protein</fullName>
    </recommendedName>
</protein>
<evidence type="ECO:0000256" key="4">
    <source>
        <dbReference type="ARBA" id="ARBA00022692"/>
    </source>
</evidence>
<feature type="transmembrane region" description="Helical" evidence="7">
    <location>
        <begin position="290"/>
        <end position="308"/>
    </location>
</feature>
<dbReference type="Gene3D" id="3.60.21.10">
    <property type="match status" value="1"/>
</dbReference>
<feature type="transmembrane region" description="Helical" evidence="7">
    <location>
        <begin position="917"/>
        <end position="938"/>
    </location>
</feature>
<evidence type="ECO:0000259" key="10">
    <source>
        <dbReference type="Pfam" id="PF24384"/>
    </source>
</evidence>
<feature type="transmembrane region" description="Helical" evidence="7">
    <location>
        <begin position="44"/>
        <end position="62"/>
    </location>
</feature>
<feature type="domain" description="Casparian strip membrane protein" evidence="9">
    <location>
        <begin position="283"/>
        <end position="376"/>
    </location>
</feature>
<dbReference type="PANTHER" id="PTHR14795:SF0">
    <property type="entry name" value="TRANSMEMBRANE PROTEIN 62"/>
    <property type="match status" value="1"/>
</dbReference>
<dbReference type="Pfam" id="PF24384">
    <property type="entry name" value="Ig_TMM62"/>
    <property type="match status" value="1"/>
</dbReference>
<dbReference type="SUPFAM" id="SSF56300">
    <property type="entry name" value="Metallo-dependent phosphatases"/>
    <property type="match status" value="1"/>
</dbReference>
<evidence type="ECO:0000259" key="9">
    <source>
        <dbReference type="Pfam" id="PF04535"/>
    </source>
</evidence>